<organism evidence="1 2">
    <name type="scientific">Curtobacterium aetherium</name>
    <dbReference type="NCBI Taxonomy" id="2841594"/>
    <lineage>
        <taxon>Bacteria</taxon>
        <taxon>Bacillati</taxon>
        <taxon>Actinomycetota</taxon>
        <taxon>Actinomycetes</taxon>
        <taxon>Micrococcales</taxon>
        <taxon>Microbacteriaceae</taxon>
        <taxon>Curtobacterium</taxon>
    </lineage>
</organism>
<gene>
    <name evidence="1" type="ORF">KM842_10995</name>
</gene>
<sequence length="61" mass="6209">MTRTAQRLIGLDAARGLAVLGMIAAHLGPPHADLDLGDPSTWLSSSTVAPRSSSPCAPGSR</sequence>
<name>A0ACD1E1W7_9MICO</name>
<accession>A0ACD1E1W7</accession>
<proteinExistence type="predicted"/>
<dbReference type="Proteomes" id="UP000681794">
    <property type="component" value="Chromosome"/>
</dbReference>
<evidence type="ECO:0000313" key="2">
    <source>
        <dbReference type="Proteomes" id="UP000681794"/>
    </source>
</evidence>
<reference evidence="1" key="1">
    <citation type="submission" date="2021-06" db="EMBL/GenBank/DDBJ databases">
        <authorList>
            <person name="Ellington A.J."/>
            <person name="Bryan N.C."/>
            <person name="Christner B.C."/>
            <person name="Reisch C.R."/>
        </authorList>
    </citation>
    <scope>NUCLEOTIDE SEQUENCE</scope>
    <source>
        <strain evidence="1">L6-1</strain>
    </source>
</reference>
<keyword evidence="2" id="KW-1185">Reference proteome</keyword>
<dbReference type="EMBL" id="CP076544">
    <property type="protein sequence ID" value="QWS32797.1"/>
    <property type="molecule type" value="Genomic_DNA"/>
</dbReference>
<evidence type="ECO:0000313" key="1">
    <source>
        <dbReference type="EMBL" id="QWS32797.1"/>
    </source>
</evidence>
<protein>
    <submittedName>
        <fullName evidence="1">DUF1624 domain-containing protein</fullName>
    </submittedName>
</protein>